<dbReference type="PANTHER" id="PTHR14226:SF25">
    <property type="entry name" value="PHOSPHOESTERASE"/>
    <property type="match status" value="1"/>
</dbReference>
<feature type="short sequence motif" description="DGA/G" evidence="4">
    <location>
        <begin position="162"/>
        <end position="164"/>
    </location>
</feature>
<protein>
    <submittedName>
        <fullName evidence="6">Patatin/cPLA2 family phospholipase</fullName>
    </submittedName>
</protein>
<evidence type="ECO:0000256" key="3">
    <source>
        <dbReference type="ARBA" id="ARBA00023098"/>
    </source>
</evidence>
<comment type="caution">
    <text evidence="6">The sequence shown here is derived from an EMBL/GenBank/DDBJ whole genome shotgun (WGS) entry which is preliminary data.</text>
</comment>
<keyword evidence="7" id="KW-1185">Reference proteome</keyword>
<proteinExistence type="predicted"/>
<evidence type="ECO:0000259" key="5">
    <source>
        <dbReference type="PROSITE" id="PS51635"/>
    </source>
</evidence>
<feature type="active site" description="Nucleophile" evidence="4">
    <location>
        <position position="39"/>
    </location>
</feature>
<dbReference type="InterPro" id="IPR045943">
    <property type="entry name" value="DUF6363"/>
</dbReference>
<dbReference type="GO" id="GO:0016042">
    <property type="term" value="P:lipid catabolic process"/>
    <property type="evidence" value="ECO:0007669"/>
    <property type="project" value="UniProtKB-UniRule"/>
</dbReference>
<dbReference type="Pfam" id="PF19890">
    <property type="entry name" value="DUF6363"/>
    <property type="match status" value="1"/>
</dbReference>
<keyword evidence="1 4" id="KW-0378">Hydrolase</keyword>
<accession>A0A938XNZ4</accession>
<feature type="domain" description="PNPLA" evidence="5">
    <location>
        <begin position="6"/>
        <end position="175"/>
    </location>
</feature>
<dbReference type="Proteomes" id="UP000774000">
    <property type="component" value="Unassembled WGS sequence"/>
</dbReference>
<evidence type="ECO:0000313" key="7">
    <source>
        <dbReference type="Proteomes" id="UP000774000"/>
    </source>
</evidence>
<evidence type="ECO:0000256" key="1">
    <source>
        <dbReference type="ARBA" id="ARBA00022801"/>
    </source>
</evidence>
<feature type="short sequence motif" description="GXGXXG" evidence="4">
    <location>
        <begin position="10"/>
        <end position="15"/>
    </location>
</feature>
<dbReference type="EMBL" id="JAFBDQ010000005">
    <property type="protein sequence ID" value="MBM7556393.1"/>
    <property type="molecule type" value="Genomic_DNA"/>
</dbReference>
<evidence type="ECO:0000313" key="6">
    <source>
        <dbReference type="EMBL" id="MBM7556393.1"/>
    </source>
</evidence>
<dbReference type="Gene3D" id="3.40.1090.10">
    <property type="entry name" value="Cytosolic phospholipase A2 catalytic domain"/>
    <property type="match status" value="2"/>
</dbReference>
<feature type="active site" description="Proton acceptor" evidence="4">
    <location>
        <position position="162"/>
    </location>
</feature>
<dbReference type="SUPFAM" id="SSF52151">
    <property type="entry name" value="FabD/lysophospholipase-like"/>
    <property type="match status" value="1"/>
</dbReference>
<dbReference type="InterPro" id="IPR002641">
    <property type="entry name" value="PNPLA_dom"/>
</dbReference>
<gene>
    <name evidence="6" type="ORF">JOC47_001236</name>
</gene>
<evidence type="ECO:0000256" key="2">
    <source>
        <dbReference type="ARBA" id="ARBA00022963"/>
    </source>
</evidence>
<dbReference type="CDD" id="cd07208">
    <property type="entry name" value="Pat_hypo_Ecoli_yjju_like"/>
    <property type="match status" value="1"/>
</dbReference>
<reference evidence="6" key="1">
    <citation type="submission" date="2021-01" db="EMBL/GenBank/DDBJ databases">
        <title>Genomic Encyclopedia of Type Strains, Phase IV (KMG-IV): sequencing the most valuable type-strain genomes for metagenomic binning, comparative biology and taxonomic classification.</title>
        <authorList>
            <person name="Goeker M."/>
        </authorList>
    </citation>
    <scope>NUCLEOTIDE SEQUENCE</scope>
    <source>
        <strain evidence="6">DSM 23230</strain>
    </source>
</reference>
<dbReference type="AlphaFoldDB" id="A0A938XNZ4"/>
<name>A0A938XNZ4_9FIRM</name>
<keyword evidence="3 4" id="KW-0443">Lipid metabolism</keyword>
<evidence type="ECO:0000256" key="4">
    <source>
        <dbReference type="PROSITE-ProRule" id="PRU01161"/>
    </source>
</evidence>
<dbReference type="GO" id="GO:0016787">
    <property type="term" value="F:hydrolase activity"/>
    <property type="evidence" value="ECO:0007669"/>
    <property type="project" value="UniProtKB-UniRule"/>
</dbReference>
<dbReference type="PANTHER" id="PTHR14226">
    <property type="entry name" value="NEUROPATHY TARGET ESTERASE/SWISS CHEESE D.MELANOGASTER"/>
    <property type="match status" value="1"/>
</dbReference>
<dbReference type="RefSeq" id="WP_204701171.1">
    <property type="nucleotide sequence ID" value="NZ_JAFBDQ010000005.1"/>
</dbReference>
<feature type="short sequence motif" description="GXSXG" evidence="4">
    <location>
        <begin position="37"/>
        <end position="41"/>
    </location>
</feature>
<dbReference type="PROSITE" id="PS51635">
    <property type="entry name" value="PNPLA"/>
    <property type="match status" value="1"/>
</dbReference>
<dbReference type="Pfam" id="PF01734">
    <property type="entry name" value="Patatin"/>
    <property type="match status" value="1"/>
</dbReference>
<dbReference type="InterPro" id="IPR037483">
    <property type="entry name" value="YjjU-like"/>
</dbReference>
<sequence>MKDVGLVLEGGGMRGIYTTGVLDYLMEEDLYFPYVIGVSAGACHGSSYVSKQKGRSKRVNVDYVTDSRYISYKNLLKGQSLFGMDFMFDTIPKQLEPFDFEAFFAYEGKYIVGTTDCQTGDPRYFDRSDCDSHDDILQIVRASSSLPFISPIVEFKDYELLDGGLVDPIPIKKSIADGNDKNVVVLTRPPGYRKTPFKGKWLAKLFYRDHPQIVEALLNRYQVYNQTLEYLKELEASGDIFLIQPDDSLDVDRIERDQEKLEDLYWQGYESMKEEFNSLEQWLEQ</sequence>
<dbReference type="InterPro" id="IPR050301">
    <property type="entry name" value="NTE"/>
</dbReference>
<organism evidence="6 7">
    <name type="scientific">Halanaerobacter jeridensis</name>
    <dbReference type="NCBI Taxonomy" id="706427"/>
    <lineage>
        <taxon>Bacteria</taxon>
        <taxon>Bacillati</taxon>
        <taxon>Bacillota</taxon>
        <taxon>Clostridia</taxon>
        <taxon>Halanaerobiales</taxon>
        <taxon>Halobacteroidaceae</taxon>
        <taxon>Halanaerobacter</taxon>
    </lineage>
</organism>
<dbReference type="InterPro" id="IPR016035">
    <property type="entry name" value="Acyl_Trfase/lysoPLipase"/>
</dbReference>
<keyword evidence="2 4" id="KW-0442">Lipid degradation</keyword>